<sequence>MFEKVFIDWAQFNIGPNVKDNTIGKNYYGTVPDATSPLATDTNYVPDGVFYEVKNTFRNIGIATAQVKREMNALSINNLTHGIPGGVMIIASPAGVNLTGPLMGYARNLNIDLVHFYSMYRMEGSLMKVRFMTSSIINLFNTAVKLGGTSVPAYRTPN</sequence>
<evidence type="ECO:0000313" key="1">
    <source>
        <dbReference type="EMBL" id="MDN4011522.1"/>
    </source>
</evidence>
<comment type="caution">
    <text evidence="1">The sequence shown here is derived from an EMBL/GenBank/DDBJ whole genome shotgun (WGS) entry which is preliminary data.</text>
</comment>
<gene>
    <name evidence="1" type="ORF">QX233_03505</name>
</gene>
<reference evidence="1" key="1">
    <citation type="submission" date="2023-06" db="EMBL/GenBank/DDBJ databases">
        <title>Two Chryseobacterium gambrini strains from China.</title>
        <authorList>
            <person name="Zeng J."/>
            <person name="Wu Y."/>
        </authorList>
    </citation>
    <scope>NUCLEOTIDE SEQUENCE</scope>
    <source>
        <strain evidence="1">SQ219</strain>
    </source>
</reference>
<evidence type="ECO:0000313" key="2">
    <source>
        <dbReference type="Proteomes" id="UP001225933"/>
    </source>
</evidence>
<dbReference type="EMBL" id="JAUHGV010000002">
    <property type="protein sequence ID" value="MDN4011522.1"/>
    <property type="molecule type" value="Genomic_DNA"/>
</dbReference>
<dbReference type="Proteomes" id="UP001225933">
    <property type="component" value="Unassembled WGS sequence"/>
</dbReference>
<name>A0AAJ1R1K2_9FLAO</name>
<protein>
    <submittedName>
        <fullName evidence="1">Uncharacterized protein</fullName>
    </submittedName>
</protein>
<proteinExistence type="predicted"/>
<dbReference type="AlphaFoldDB" id="A0AAJ1R1K2"/>
<organism evidence="1 2">
    <name type="scientific">Chryseobacterium gambrini</name>
    <dbReference type="NCBI Taxonomy" id="373672"/>
    <lineage>
        <taxon>Bacteria</taxon>
        <taxon>Pseudomonadati</taxon>
        <taxon>Bacteroidota</taxon>
        <taxon>Flavobacteriia</taxon>
        <taxon>Flavobacteriales</taxon>
        <taxon>Weeksellaceae</taxon>
        <taxon>Chryseobacterium group</taxon>
        <taxon>Chryseobacterium</taxon>
    </lineage>
</organism>
<dbReference type="RefSeq" id="WP_214588955.1">
    <property type="nucleotide sequence ID" value="NZ_JAUHGV010000002.1"/>
</dbReference>
<accession>A0AAJ1R1K2</accession>